<evidence type="ECO:0000256" key="5">
    <source>
        <dbReference type="ARBA" id="ARBA00023277"/>
    </source>
</evidence>
<dbReference type="EMBL" id="CP060635">
    <property type="protein sequence ID" value="QNM08537.1"/>
    <property type="molecule type" value="Genomic_DNA"/>
</dbReference>
<evidence type="ECO:0000313" key="7">
    <source>
        <dbReference type="Proteomes" id="UP000515860"/>
    </source>
</evidence>
<keyword evidence="4 6" id="KW-0413">Isomerase</keyword>
<dbReference type="RefSeq" id="WP_249328785.1">
    <property type="nucleotide sequence ID" value="NZ_CP060635.1"/>
</dbReference>
<organism evidence="6 7">
    <name type="scientific">Wansuia hejianensis</name>
    <dbReference type="NCBI Taxonomy" id="2763667"/>
    <lineage>
        <taxon>Bacteria</taxon>
        <taxon>Bacillati</taxon>
        <taxon>Bacillota</taxon>
        <taxon>Clostridia</taxon>
        <taxon>Lachnospirales</taxon>
        <taxon>Lachnospiraceae</taxon>
        <taxon>Wansuia</taxon>
    </lineage>
</organism>
<dbReference type="Proteomes" id="UP000515860">
    <property type="component" value="Chromosome"/>
</dbReference>
<dbReference type="InterPro" id="IPR023750">
    <property type="entry name" value="RbsD-like_sf"/>
</dbReference>
<dbReference type="InterPro" id="IPR023064">
    <property type="entry name" value="D-ribose_pyranase"/>
</dbReference>
<dbReference type="SUPFAM" id="SSF102546">
    <property type="entry name" value="RbsD-like"/>
    <property type="match status" value="1"/>
</dbReference>
<keyword evidence="5" id="KW-0119">Carbohydrate metabolism</keyword>
<sequence>MKRRGVINQPLSGALAGLGHGDSFLLCDVGFPIPKGAERIDLALSFGVPDMKQCLKAILEETVIQKVVIAEEMKGMNEEGYAFVKNTFQKQELNEISQEELVRLAQNVKFVVRSGELGCYSNLLMEAASGVEQFKKELIIDFQR</sequence>
<dbReference type="GO" id="GO:0062193">
    <property type="term" value="F:D-ribose pyranase activity"/>
    <property type="evidence" value="ECO:0007669"/>
    <property type="project" value="UniProtKB-EC"/>
</dbReference>
<dbReference type="EC" id="5.4.99.62" evidence="2"/>
<dbReference type="Gene3D" id="3.40.1650.10">
    <property type="entry name" value="RbsD-like domain"/>
    <property type="match status" value="1"/>
</dbReference>
<evidence type="ECO:0000313" key="6">
    <source>
        <dbReference type="EMBL" id="QNM08537.1"/>
    </source>
</evidence>
<dbReference type="GO" id="GO:0016872">
    <property type="term" value="F:intramolecular lyase activity"/>
    <property type="evidence" value="ECO:0007669"/>
    <property type="project" value="InterPro"/>
</dbReference>
<name>A0A7G9GCK5_9FIRM</name>
<dbReference type="GO" id="GO:0048029">
    <property type="term" value="F:monosaccharide binding"/>
    <property type="evidence" value="ECO:0007669"/>
    <property type="project" value="InterPro"/>
</dbReference>
<keyword evidence="3" id="KW-0963">Cytoplasm</keyword>
<evidence type="ECO:0000256" key="2">
    <source>
        <dbReference type="ARBA" id="ARBA00012862"/>
    </source>
</evidence>
<reference evidence="6 7" key="1">
    <citation type="submission" date="2020-08" db="EMBL/GenBank/DDBJ databases">
        <authorList>
            <person name="Liu C."/>
            <person name="Sun Q."/>
        </authorList>
    </citation>
    <scope>NUCLEOTIDE SEQUENCE [LARGE SCALE GENOMIC DNA]</scope>
    <source>
        <strain evidence="6 7">NSJ-29</strain>
    </source>
</reference>
<evidence type="ECO:0000256" key="4">
    <source>
        <dbReference type="ARBA" id="ARBA00023235"/>
    </source>
</evidence>
<dbReference type="KEGG" id="whj:H9Q79_17030"/>
<proteinExistence type="predicted"/>
<dbReference type="InterPro" id="IPR007721">
    <property type="entry name" value="RbsD_FucU"/>
</dbReference>
<evidence type="ECO:0000256" key="3">
    <source>
        <dbReference type="ARBA" id="ARBA00022490"/>
    </source>
</evidence>
<protein>
    <recommendedName>
        <fullName evidence="2">D-ribose pyranase</fullName>
        <ecNumber evidence="2">5.4.99.62</ecNumber>
    </recommendedName>
</protein>
<gene>
    <name evidence="6" type="primary">rbsD</name>
    <name evidence="6" type="ORF">H9Q79_17030</name>
</gene>
<dbReference type="GO" id="GO:0019303">
    <property type="term" value="P:D-ribose catabolic process"/>
    <property type="evidence" value="ECO:0007669"/>
    <property type="project" value="TreeGrafter"/>
</dbReference>
<dbReference type="AlphaFoldDB" id="A0A7G9GCK5"/>
<dbReference type="Pfam" id="PF05025">
    <property type="entry name" value="RbsD_FucU"/>
    <property type="match status" value="1"/>
</dbReference>
<dbReference type="PANTHER" id="PTHR37831">
    <property type="entry name" value="D-RIBOSE PYRANASE"/>
    <property type="match status" value="1"/>
</dbReference>
<dbReference type="PANTHER" id="PTHR37831:SF1">
    <property type="entry name" value="D-RIBOSE PYRANASE"/>
    <property type="match status" value="1"/>
</dbReference>
<dbReference type="NCBIfam" id="NF008761">
    <property type="entry name" value="PRK11797.1"/>
    <property type="match status" value="1"/>
</dbReference>
<comment type="catalytic activity">
    <reaction evidence="1">
        <text>beta-D-ribopyranose = beta-D-ribofuranose</text>
        <dbReference type="Rhea" id="RHEA:25432"/>
        <dbReference type="ChEBI" id="CHEBI:27476"/>
        <dbReference type="ChEBI" id="CHEBI:47002"/>
        <dbReference type="EC" id="5.4.99.62"/>
    </reaction>
</comment>
<evidence type="ECO:0000256" key="1">
    <source>
        <dbReference type="ARBA" id="ARBA00000223"/>
    </source>
</evidence>
<dbReference type="GO" id="GO:0005829">
    <property type="term" value="C:cytosol"/>
    <property type="evidence" value="ECO:0007669"/>
    <property type="project" value="TreeGrafter"/>
</dbReference>
<accession>A0A7G9GCK5</accession>
<keyword evidence="7" id="KW-1185">Reference proteome</keyword>